<reference evidence="3 5" key="2">
    <citation type="submission" date="2024-07" db="EMBL/GenBank/DDBJ databases">
        <title>Genomic Encyclopedia of Type Strains, Phase V (KMG-V): Genome sequencing to study the core and pangenomes of soil and plant-associated prokaryotes.</title>
        <authorList>
            <person name="Whitman W."/>
        </authorList>
    </citation>
    <scope>NUCLEOTIDE SEQUENCE [LARGE SCALE GENOMIC DNA]</scope>
    <source>
        <strain evidence="3 5">USDA 415</strain>
    </source>
</reference>
<evidence type="ECO:0000313" key="4">
    <source>
        <dbReference type="Proteomes" id="UP000673383"/>
    </source>
</evidence>
<feature type="region of interest" description="Disordered" evidence="1">
    <location>
        <begin position="35"/>
        <end position="108"/>
    </location>
</feature>
<evidence type="ECO:0000256" key="1">
    <source>
        <dbReference type="SAM" id="MobiDB-lite"/>
    </source>
</evidence>
<feature type="compositionally biased region" description="Acidic residues" evidence="1">
    <location>
        <begin position="41"/>
        <end position="55"/>
    </location>
</feature>
<reference evidence="2" key="1">
    <citation type="submission" date="2021-02" db="EMBL/GenBank/DDBJ databases">
        <title>Genomic Encyclopedia of Type Strains, Phase IV (KMG-V): Genome sequencing to study the core and pangenomes of soil and plant-associated prokaryotes.</title>
        <authorList>
            <person name="Whitman W."/>
        </authorList>
    </citation>
    <scope>NUCLEOTIDE SEQUENCE</scope>
    <source>
        <strain evidence="2">USDA 406</strain>
    </source>
</reference>
<dbReference type="AlphaFoldDB" id="A0A8I1YCX9"/>
<feature type="compositionally biased region" description="Low complexity" evidence="1">
    <location>
        <begin position="56"/>
        <end position="66"/>
    </location>
</feature>
<name>A0A8I1YCX9_BRAEL</name>
<dbReference type="Proteomes" id="UP000673383">
    <property type="component" value="Unassembled WGS sequence"/>
</dbReference>
<gene>
    <name evidence="3" type="ORF">ABIF29_004319</name>
    <name evidence="2" type="ORF">JOH49_006870</name>
</gene>
<dbReference type="EMBL" id="JAFICZ010000001">
    <property type="protein sequence ID" value="MBP1297117.1"/>
    <property type="molecule type" value="Genomic_DNA"/>
</dbReference>
<keyword evidence="5" id="KW-1185">Reference proteome</keyword>
<evidence type="ECO:0000313" key="5">
    <source>
        <dbReference type="Proteomes" id="UP001565471"/>
    </source>
</evidence>
<comment type="caution">
    <text evidence="2">The sequence shown here is derived from an EMBL/GenBank/DDBJ whole genome shotgun (WGS) entry which is preliminary data.</text>
</comment>
<dbReference type="EMBL" id="JBGBZA010000002">
    <property type="protein sequence ID" value="MEY9317520.1"/>
    <property type="molecule type" value="Genomic_DNA"/>
</dbReference>
<feature type="compositionally biased region" description="Acidic residues" evidence="1">
    <location>
        <begin position="67"/>
        <end position="88"/>
    </location>
</feature>
<organism evidence="2 4">
    <name type="scientific">Bradyrhizobium elkanii</name>
    <dbReference type="NCBI Taxonomy" id="29448"/>
    <lineage>
        <taxon>Bacteria</taxon>
        <taxon>Pseudomonadati</taxon>
        <taxon>Pseudomonadota</taxon>
        <taxon>Alphaproteobacteria</taxon>
        <taxon>Hyphomicrobiales</taxon>
        <taxon>Nitrobacteraceae</taxon>
        <taxon>Bradyrhizobium</taxon>
    </lineage>
</organism>
<evidence type="ECO:0000313" key="2">
    <source>
        <dbReference type="EMBL" id="MBP1297117.1"/>
    </source>
</evidence>
<accession>A0A8I1YCX9</accession>
<feature type="compositionally biased region" description="Basic residues" evidence="1">
    <location>
        <begin position="95"/>
        <end position="108"/>
    </location>
</feature>
<dbReference type="Proteomes" id="UP001565471">
    <property type="component" value="Unassembled WGS sequence"/>
</dbReference>
<dbReference type="RefSeq" id="WP_028340251.1">
    <property type="nucleotide sequence ID" value="NZ_CP126026.1"/>
</dbReference>
<protein>
    <submittedName>
        <fullName evidence="2">Uncharacterized protein</fullName>
    </submittedName>
</protein>
<proteinExistence type="predicted"/>
<sequence length="108" mass="11785">MLGAKGFRTREATANYKRRIRKLVPDEVRAARFANLHGNDEPELETVEPEAEVEVTAETQPEQTEAQADEAADEAGDEGEGDSEETPDTEGKAATPKKKASKAKKKSE</sequence>
<evidence type="ECO:0000313" key="3">
    <source>
        <dbReference type="EMBL" id="MEY9317520.1"/>
    </source>
</evidence>